<dbReference type="BioCyc" id="PCHR:PC12G07690-MONOMER"/>
<dbReference type="PANTHER" id="PTHR47171">
    <property type="entry name" value="FARA-RELATED"/>
    <property type="match status" value="1"/>
</dbReference>
<dbReference type="GO" id="GO:0006351">
    <property type="term" value="P:DNA-templated transcription"/>
    <property type="evidence" value="ECO:0007669"/>
    <property type="project" value="InterPro"/>
</dbReference>
<dbReference type="InterPro" id="IPR007219">
    <property type="entry name" value="XnlR_reg_dom"/>
</dbReference>
<dbReference type="OrthoDB" id="39175at2759"/>
<dbReference type="GO" id="GO:0003677">
    <property type="term" value="F:DNA binding"/>
    <property type="evidence" value="ECO:0007669"/>
    <property type="project" value="UniProtKB-KW"/>
</dbReference>
<dbReference type="SMART" id="SM00906">
    <property type="entry name" value="Fungal_trans"/>
    <property type="match status" value="1"/>
</dbReference>
<evidence type="ECO:0000256" key="2">
    <source>
        <dbReference type="ARBA" id="ARBA00023015"/>
    </source>
</evidence>
<feature type="domain" description="Xylanolytic transcriptional activator regulatory" evidence="7">
    <location>
        <begin position="275"/>
        <end position="345"/>
    </location>
</feature>
<gene>
    <name evidence="8" type="ORF">Pc12g07690</name>
    <name evidence="8" type="ORF">PCH_Pc12g07690</name>
</gene>
<evidence type="ECO:0000256" key="1">
    <source>
        <dbReference type="ARBA" id="ARBA00022833"/>
    </source>
</evidence>
<reference evidence="8 9" key="1">
    <citation type="journal article" date="2008" name="Nat. Biotechnol.">
        <title>Genome sequencing and analysis of the filamentous fungus Penicillium chrysogenum.</title>
        <authorList>
            <person name="van den Berg M.A."/>
            <person name="Albang R."/>
            <person name="Albermann K."/>
            <person name="Badger J.H."/>
            <person name="Daran J.-M."/>
            <person name="Driessen A.J.M."/>
            <person name="Garcia-Estrada C."/>
            <person name="Fedorova N.D."/>
            <person name="Harris D.M."/>
            <person name="Heijne W.H.M."/>
            <person name="Joardar V.S."/>
            <person name="Kiel J.A.K.W."/>
            <person name="Kovalchuk A."/>
            <person name="Martin J.F."/>
            <person name="Nierman W.C."/>
            <person name="Nijland J.G."/>
            <person name="Pronk J.T."/>
            <person name="Roubos J.A."/>
            <person name="van der Klei I.J."/>
            <person name="van Peij N.N.M.E."/>
            <person name="Veenhuis M."/>
            <person name="von Doehren H."/>
            <person name="Wagner C."/>
            <person name="Wortman J.R."/>
            <person name="Bovenberg R.A.L."/>
        </authorList>
    </citation>
    <scope>NUCLEOTIDE SEQUENCE [LARGE SCALE GENOMIC DNA]</scope>
    <source>
        <strain evidence="9">ATCC 28089 / DSM 1075 / NRRL 1951 / Wisconsin 54-1255</strain>
    </source>
</reference>
<dbReference type="eggNOG" id="ENOG502RPEN">
    <property type="taxonomic scope" value="Eukaryota"/>
</dbReference>
<organism evidence="8 9">
    <name type="scientific">Penicillium rubens (strain ATCC 28089 / DSM 1075 / NRRL 1951 / Wisconsin 54-1255)</name>
    <name type="common">Penicillium chrysogenum</name>
    <dbReference type="NCBI Taxonomy" id="500485"/>
    <lineage>
        <taxon>Eukaryota</taxon>
        <taxon>Fungi</taxon>
        <taxon>Dikarya</taxon>
        <taxon>Ascomycota</taxon>
        <taxon>Pezizomycotina</taxon>
        <taxon>Eurotiomycetes</taxon>
        <taxon>Eurotiomycetidae</taxon>
        <taxon>Eurotiales</taxon>
        <taxon>Aspergillaceae</taxon>
        <taxon>Penicillium</taxon>
        <taxon>Penicillium chrysogenum species complex</taxon>
    </lineage>
</organism>
<evidence type="ECO:0000256" key="4">
    <source>
        <dbReference type="ARBA" id="ARBA00023163"/>
    </source>
</evidence>
<protein>
    <submittedName>
        <fullName evidence="8">Pc12g07690 protein</fullName>
    </submittedName>
</protein>
<keyword evidence="2" id="KW-0805">Transcription regulation</keyword>
<dbReference type="HOGENOM" id="CLU_007427_3_1_1"/>
<proteinExistence type="predicted"/>
<keyword evidence="4" id="KW-0804">Transcription</keyword>
<evidence type="ECO:0000256" key="3">
    <source>
        <dbReference type="ARBA" id="ARBA00023125"/>
    </source>
</evidence>
<accession>B6GXC2</accession>
<dbReference type="VEuPathDB" id="FungiDB:PCH_Pc12g07690"/>
<keyword evidence="9" id="KW-1185">Reference proteome</keyword>
<dbReference type="AlphaFoldDB" id="B6GXC2"/>
<keyword evidence="5" id="KW-0539">Nucleus</keyword>
<sequence>MVPPIVTNTKLRERAKIVRCDLQEQEGGICNNCKRRGQHCKYALMNITLLRISLRGSPLSRRHNDRATRVTRNRVVPSATASPVSLASNAPDSANKSCRTGQPGLILSSQPQIAHHQAIRSPLDQPGYIGKQSLMSSSSSVHPLGIPDAGSFPDDVHNEILRVTNAKSLPPPSKIQVFADTYFQHLYHIAPVIDRADLVVEEPSILLLQAICLIGSQLRYPRDQSPTLLSESCYLKIKTLIYTKYEHDNFAILKTLCILCFWIVTPPVVVSLDSSYHWLGVAVRLAYQMGLHRESTYSTLSNPGAARRIMWFLFVADKLQAAAFGRPAFLVSQSMDLCPLGLEDFETANTTAEVSIEYTKLNMLLERVVEYQDRKAEISLEQASCILGSLEQWIANLPSNLRLHDQSGRRNYRRDINEMHIHYFTCVIFFVHLYGQVIHPPMTHTPSLVASSCMARLYEEIDDRDETNYLTPVHNWSLMVGCIPQIHRDKVFPEEDDLCNTELDTFVTALRFMRLKWPPANNILMTVDRLRTGKFHQKSHTSIEGQQRIYPPPTSYEFPTPILTSLFPFPKDMCPRMALVNPDSGECRTGMESVVPPATEDVMGWIFDEFNLDCLNMPFVG</sequence>
<evidence type="ECO:0000313" key="8">
    <source>
        <dbReference type="EMBL" id="CAP80396.1"/>
    </source>
</evidence>
<feature type="compositionally biased region" description="Polar residues" evidence="6">
    <location>
        <begin position="79"/>
        <end position="100"/>
    </location>
</feature>
<dbReference type="PANTHER" id="PTHR47171:SF2">
    <property type="entry name" value="TRANSCRIPTION FACTOR, PUTATIVE-RELATED"/>
    <property type="match status" value="1"/>
</dbReference>
<dbReference type="Proteomes" id="UP000000724">
    <property type="component" value="Contig Pc00c12"/>
</dbReference>
<keyword evidence="3" id="KW-0238">DNA-binding</keyword>
<dbReference type="EMBL" id="AM920427">
    <property type="protein sequence ID" value="CAP80396.1"/>
    <property type="molecule type" value="Genomic_DNA"/>
</dbReference>
<evidence type="ECO:0000256" key="5">
    <source>
        <dbReference type="ARBA" id="ARBA00023242"/>
    </source>
</evidence>
<keyword evidence="1" id="KW-0862">Zinc</keyword>
<evidence type="ECO:0000256" key="6">
    <source>
        <dbReference type="SAM" id="MobiDB-lite"/>
    </source>
</evidence>
<feature type="region of interest" description="Disordered" evidence="6">
    <location>
        <begin position="76"/>
        <end position="102"/>
    </location>
</feature>
<name>B6GXC2_PENRW</name>
<dbReference type="OMA" id="DINEMHI"/>
<evidence type="ECO:0000313" key="9">
    <source>
        <dbReference type="Proteomes" id="UP000000724"/>
    </source>
</evidence>
<dbReference type="Pfam" id="PF04082">
    <property type="entry name" value="Fungal_trans"/>
    <property type="match status" value="1"/>
</dbReference>
<dbReference type="CDD" id="cd12148">
    <property type="entry name" value="fungal_TF_MHR"/>
    <property type="match status" value="1"/>
</dbReference>
<dbReference type="InterPro" id="IPR052073">
    <property type="entry name" value="Amide_Lactam_Regulators"/>
</dbReference>
<dbReference type="GO" id="GO:0008270">
    <property type="term" value="F:zinc ion binding"/>
    <property type="evidence" value="ECO:0007669"/>
    <property type="project" value="InterPro"/>
</dbReference>
<evidence type="ECO:0000259" key="7">
    <source>
        <dbReference type="SMART" id="SM00906"/>
    </source>
</evidence>